<dbReference type="PANTHER" id="PTHR43674:SF2">
    <property type="entry name" value="BETA-UREIDOPROPIONASE"/>
    <property type="match status" value="1"/>
</dbReference>
<dbReference type="InterPro" id="IPR036526">
    <property type="entry name" value="C-N_Hydrolase_sf"/>
</dbReference>
<gene>
    <name evidence="3" type="ORF">G6N77_07165</name>
</gene>
<organism evidence="3 4">
    <name type="scientific">Arthrobacter silviterrae</name>
    <dbReference type="NCBI Taxonomy" id="2026658"/>
    <lineage>
        <taxon>Bacteria</taxon>
        <taxon>Bacillati</taxon>
        <taxon>Actinomycetota</taxon>
        <taxon>Actinomycetes</taxon>
        <taxon>Micrococcales</taxon>
        <taxon>Micrococcaceae</taxon>
        <taxon>Arthrobacter</taxon>
    </lineage>
</organism>
<accession>A0ABX0D8P0</accession>
<dbReference type="Pfam" id="PF00795">
    <property type="entry name" value="CN_hydrolase"/>
    <property type="match status" value="1"/>
</dbReference>
<dbReference type="RefSeq" id="WP_165181350.1">
    <property type="nucleotide sequence ID" value="NZ_JAAKZI010000009.1"/>
</dbReference>
<proteinExistence type="predicted"/>
<evidence type="ECO:0000256" key="1">
    <source>
        <dbReference type="ARBA" id="ARBA00022801"/>
    </source>
</evidence>
<dbReference type="InterPro" id="IPR050345">
    <property type="entry name" value="Aliph_Amidase/BUP"/>
</dbReference>
<sequence length="265" mass="27859">MLLALMQAQARPLDVAANLAAIDHAARDAAAAGAQLLLTPELFPLGYAPLRIHADFDMARLPDIRAVLAETARRHGIGLVYSLPGDRDGTRPGISATLLDAAGTELLTYGKVHLFGGDERTAFSPASRPPGVVQFMGLNISMVICYDVEFPETVRAAAVRGADAVLVPTALAHGFDEVPNIILRARALENHVAVAYANHCGIEDGTTFGGGSIIAGPDGGVLASAGIGAELLYAELDADAIRGSRAGVPYLAERRPELYREWENG</sequence>
<dbReference type="PANTHER" id="PTHR43674">
    <property type="entry name" value="NITRILASE C965.09-RELATED"/>
    <property type="match status" value="1"/>
</dbReference>
<reference evidence="3 4" key="1">
    <citation type="submission" date="2020-02" db="EMBL/GenBank/DDBJ databases">
        <title>Genome sequence of the type strain DSM 27180 of Arthrobacter silviterrae.</title>
        <authorList>
            <person name="Gao J."/>
            <person name="Sun J."/>
        </authorList>
    </citation>
    <scope>NUCLEOTIDE SEQUENCE [LARGE SCALE GENOMIC DNA]</scope>
    <source>
        <strain evidence="3 4">DSM 27180</strain>
    </source>
</reference>
<name>A0ABX0D8P0_9MICC</name>
<protein>
    <submittedName>
        <fullName evidence="3">Nitrilase</fullName>
    </submittedName>
</protein>
<keyword evidence="4" id="KW-1185">Reference proteome</keyword>
<comment type="caution">
    <text evidence="3">The sequence shown here is derived from an EMBL/GenBank/DDBJ whole genome shotgun (WGS) entry which is preliminary data.</text>
</comment>
<evidence type="ECO:0000259" key="2">
    <source>
        <dbReference type="PROSITE" id="PS50263"/>
    </source>
</evidence>
<feature type="domain" description="CN hydrolase" evidence="2">
    <location>
        <begin position="1"/>
        <end position="238"/>
    </location>
</feature>
<dbReference type="InterPro" id="IPR003010">
    <property type="entry name" value="C-N_Hydrolase"/>
</dbReference>
<dbReference type="EMBL" id="JAAKZI010000009">
    <property type="protein sequence ID" value="NGN83242.1"/>
    <property type="molecule type" value="Genomic_DNA"/>
</dbReference>
<evidence type="ECO:0000313" key="4">
    <source>
        <dbReference type="Proteomes" id="UP000479226"/>
    </source>
</evidence>
<dbReference type="Proteomes" id="UP000479226">
    <property type="component" value="Unassembled WGS sequence"/>
</dbReference>
<dbReference type="SUPFAM" id="SSF56317">
    <property type="entry name" value="Carbon-nitrogen hydrolase"/>
    <property type="match status" value="1"/>
</dbReference>
<dbReference type="Gene3D" id="3.60.110.10">
    <property type="entry name" value="Carbon-nitrogen hydrolase"/>
    <property type="match status" value="1"/>
</dbReference>
<keyword evidence="1" id="KW-0378">Hydrolase</keyword>
<dbReference type="PROSITE" id="PS50263">
    <property type="entry name" value="CN_HYDROLASE"/>
    <property type="match status" value="1"/>
</dbReference>
<evidence type="ECO:0000313" key="3">
    <source>
        <dbReference type="EMBL" id="NGN83242.1"/>
    </source>
</evidence>